<reference evidence="1" key="1">
    <citation type="submission" date="2014-11" db="EMBL/GenBank/DDBJ databases">
        <authorList>
            <person name="Amaro Gonzalez C."/>
        </authorList>
    </citation>
    <scope>NUCLEOTIDE SEQUENCE</scope>
</reference>
<dbReference type="EMBL" id="GBXM01027348">
    <property type="protein sequence ID" value="JAH81229.1"/>
    <property type="molecule type" value="Transcribed_RNA"/>
</dbReference>
<proteinExistence type="predicted"/>
<dbReference type="AlphaFoldDB" id="A0A0E9VT29"/>
<organism evidence="1">
    <name type="scientific">Anguilla anguilla</name>
    <name type="common">European freshwater eel</name>
    <name type="synonym">Muraena anguilla</name>
    <dbReference type="NCBI Taxonomy" id="7936"/>
    <lineage>
        <taxon>Eukaryota</taxon>
        <taxon>Metazoa</taxon>
        <taxon>Chordata</taxon>
        <taxon>Craniata</taxon>
        <taxon>Vertebrata</taxon>
        <taxon>Euteleostomi</taxon>
        <taxon>Actinopterygii</taxon>
        <taxon>Neopterygii</taxon>
        <taxon>Teleostei</taxon>
        <taxon>Anguilliformes</taxon>
        <taxon>Anguillidae</taxon>
        <taxon>Anguilla</taxon>
    </lineage>
</organism>
<evidence type="ECO:0000313" key="1">
    <source>
        <dbReference type="EMBL" id="JAH81229.1"/>
    </source>
</evidence>
<accession>A0A0E9VT29</accession>
<reference evidence="1" key="2">
    <citation type="journal article" date="2015" name="Fish Shellfish Immunol.">
        <title>Early steps in the European eel (Anguilla anguilla)-Vibrio vulnificus interaction in the gills: Role of the RtxA13 toxin.</title>
        <authorList>
            <person name="Callol A."/>
            <person name="Pajuelo D."/>
            <person name="Ebbesson L."/>
            <person name="Teles M."/>
            <person name="MacKenzie S."/>
            <person name="Amaro C."/>
        </authorList>
    </citation>
    <scope>NUCLEOTIDE SEQUENCE</scope>
</reference>
<name>A0A0E9VT29_ANGAN</name>
<sequence>MHIVYQQCGKLAHFMYSISVSGPTIIFQ</sequence>
<protein>
    <submittedName>
        <fullName evidence="1">Uncharacterized protein</fullName>
    </submittedName>
</protein>